<dbReference type="CDD" id="cd02440">
    <property type="entry name" value="AdoMet_MTases"/>
    <property type="match status" value="1"/>
</dbReference>
<dbReference type="KEGG" id="roz:CBI38_17630"/>
<proteinExistence type="inferred from homology"/>
<dbReference type="OrthoDB" id="8746524at2"/>
<dbReference type="AlphaFoldDB" id="A0A2S2BWU9"/>
<dbReference type="PROSITE" id="PS00092">
    <property type="entry name" value="N6_MTASE"/>
    <property type="match status" value="1"/>
</dbReference>
<dbReference type="GO" id="GO:0008757">
    <property type="term" value="F:S-adenosylmethionine-dependent methyltransferase activity"/>
    <property type="evidence" value="ECO:0007669"/>
    <property type="project" value="TreeGrafter"/>
</dbReference>
<dbReference type="GO" id="GO:0008276">
    <property type="term" value="F:protein methyltransferase activity"/>
    <property type="evidence" value="ECO:0007669"/>
    <property type="project" value="TreeGrafter"/>
</dbReference>
<dbReference type="InterPro" id="IPR052190">
    <property type="entry name" value="Euk-Arch_PrmC-MTase"/>
</dbReference>
<evidence type="ECO:0000256" key="4">
    <source>
        <dbReference type="ARBA" id="ARBA00022691"/>
    </source>
</evidence>
<dbReference type="PANTHER" id="PTHR45875">
    <property type="entry name" value="METHYLTRANSFERASE N6AMT1"/>
    <property type="match status" value="1"/>
</dbReference>
<evidence type="ECO:0000256" key="3">
    <source>
        <dbReference type="ARBA" id="ARBA00022679"/>
    </source>
</evidence>
<evidence type="ECO:0000256" key="2">
    <source>
        <dbReference type="ARBA" id="ARBA00022603"/>
    </source>
</evidence>
<protein>
    <submittedName>
        <fullName evidence="6">Methyltransferase</fullName>
    </submittedName>
</protein>
<keyword evidence="4" id="KW-0949">S-adenosyl-L-methionine</keyword>
<feature type="domain" description="Methyltransferase small" evidence="5">
    <location>
        <begin position="15"/>
        <end position="106"/>
    </location>
</feature>
<dbReference type="Gene3D" id="3.40.50.150">
    <property type="entry name" value="Vaccinia Virus protein VP39"/>
    <property type="match status" value="1"/>
</dbReference>
<evidence type="ECO:0000259" key="5">
    <source>
        <dbReference type="Pfam" id="PF05175"/>
    </source>
</evidence>
<evidence type="ECO:0000313" key="6">
    <source>
        <dbReference type="EMBL" id="AWK73107.1"/>
    </source>
</evidence>
<comment type="similarity">
    <text evidence="1">Belongs to the eukaryotic/archaeal PrmC-related family.</text>
</comment>
<reference evidence="6 7" key="1">
    <citation type="submission" date="2017-05" db="EMBL/GenBank/DDBJ databases">
        <title>Isolation of Rhodococcus sp. S2-17 biodegrading of BP-3.</title>
        <authorList>
            <person name="Lee Y."/>
            <person name="Kim K.H."/>
            <person name="Chun B.H."/>
            <person name="Jung H.S."/>
            <person name="Jeon C.O."/>
        </authorList>
    </citation>
    <scope>NUCLEOTIDE SEQUENCE [LARGE SCALE GENOMIC DNA]</scope>
    <source>
        <strain evidence="6 7">S2-17</strain>
    </source>
</reference>
<sequence length="233" mass="24975">MLFRLPGVYRPQRDTWLLAEVLAGRELGPGTRVLDLCCGTGALSVAACEGGAGWVTAVDVSRRAVISTWLNSKLNRRTVRVVRGDLVDPVRTLRFDVVVANPPYSPASDDSVRGRGRGRVLGLAWDAGIDGRAVLDRLCVAVPDLLAPGGTLLLVQSVLNGVEKSRTMLEERGLRVEVVASEQVPFGPALAGRARMLEERGMILPGQRTERIVVLAATDVGSRAGLRPGSFDE</sequence>
<dbReference type="SUPFAM" id="SSF53335">
    <property type="entry name" value="S-adenosyl-L-methionine-dependent methyltransferases"/>
    <property type="match status" value="1"/>
</dbReference>
<keyword evidence="2 6" id="KW-0489">Methyltransferase</keyword>
<dbReference type="NCBIfam" id="TIGR00537">
    <property type="entry name" value="hemK_rel_arch"/>
    <property type="match status" value="1"/>
</dbReference>
<keyword evidence="3 6" id="KW-0808">Transferase</keyword>
<organism evidence="6 7">
    <name type="scientific">Rhodococcus oxybenzonivorans</name>
    <dbReference type="NCBI Taxonomy" id="1990687"/>
    <lineage>
        <taxon>Bacteria</taxon>
        <taxon>Bacillati</taxon>
        <taxon>Actinomycetota</taxon>
        <taxon>Actinomycetes</taxon>
        <taxon>Mycobacteriales</taxon>
        <taxon>Nocardiaceae</taxon>
        <taxon>Rhodococcus</taxon>
    </lineage>
</organism>
<dbReference type="GO" id="GO:0008170">
    <property type="term" value="F:N-methyltransferase activity"/>
    <property type="evidence" value="ECO:0007669"/>
    <property type="project" value="UniProtKB-ARBA"/>
</dbReference>
<evidence type="ECO:0000256" key="1">
    <source>
        <dbReference type="ARBA" id="ARBA00006149"/>
    </source>
</evidence>
<keyword evidence="7" id="KW-1185">Reference proteome</keyword>
<dbReference type="PRINTS" id="PR00507">
    <property type="entry name" value="N12N6MTFRASE"/>
</dbReference>
<dbReference type="GO" id="GO:0035657">
    <property type="term" value="C:eRF1 methyltransferase complex"/>
    <property type="evidence" value="ECO:0007669"/>
    <property type="project" value="TreeGrafter"/>
</dbReference>
<dbReference type="InterPro" id="IPR004557">
    <property type="entry name" value="PrmC-related"/>
</dbReference>
<dbReference type="EMBL" id="CP021354">
    <property type="protein sequence ID" value="AWK73107.1"/>
    <property type="molecule type" value="Genomic_DNA"/>
</dbReference>
<accession>A0A2S2BWU9</accession>
<dbReference type="InterPro" id="IPR002052">
    <property type="entry name" value="DNA_methylase_N6_adenine_CS"/>
</dbReference>
<evidence type="ECO:0000313" key="7">
    <source>
        <dbReference type="Proteomes" id="UP000245711"/>
    </source>
</evidence>
<gene>
    <name evidence="6" type="ORF">CBI38_17630</name>
</gene>
<dbReference type="Proteomes" id="UP000245711">
    <property type="component" value="Chromosome"/>
</dbReference>
<dbReference type="InterPro" id="IPR029063">
    <property type="entry name" value="SAM-dependent_MTases_sf"/>
</dbReference>
<name>A0A2S2BWU9_9NOCA</name>
<dbReference type="RefSeq" id="WP_109330810.1">
    <property type="nucleotide sequence ID" value="NZ_CP021354.1"/>
</dbReference>
<dbReference type="GO" id="GO:0032259">
    <property type="term" value="P:methylation"/>
    <property type="evidence" value="ECO:0007669"/>
    <property type="project" value="UniProtKB-KW"/>
</dbReference>
<dbReference type="InterPro" id="IPR007848">
    <property type="entry name" value="Small_mtfrase_dom"/>
</dbReference>
<dbReference type="Pfam" id="PF05175">
    <property type="entry name" value="MTS"/>
    <property type="match status" value="1"/>
</dbReference>
<dbReference type="GO" id="GO:0003676">
    <property type="term" value="F:nucleic acid binding"/>
    <property type="evidence" value="ECO:0007669"/>
    <property type="project" value="InterPro"/>
</dbReference>
<dbReference type="PANTHER" id="PTHR45875:SF1">
    <property type="entry name" value="METHYLTRANSFERASE N6AMT1"/>
    <property type="match status" value="1"/>
</dbReference>